<comment type="caution">
    <text evidence="1">The sequence shown here is derived from an EMBL/GenBank/DDBJ whole genome shotgun (WGS) entry which is preliminary data.</text>
</comment>
<dbReference type="InterPro" id="IPR036116">
    <property type="entry name" value="FN3_sf"/>
</dbReference>
<dbReference type="Gene3D" id="2.60.40.10">
    <property type="entry name" value="Immunoglobulins"/>
    <property type="match status" value="1"/>
</dbReference>
<reference evidence="1" key="1">
    <citation type="journal article" date="2020" name="mSystems">
        <title>Genome- and Community-Level Interaction Insights into Carbon Utilization and Element Cycling Functions of Hydrothermarchaeota in Hydrothermal Sediment.</title>
        <authorList>
            <person name="Zhou Z."/>
            <person name="Liu Y."/>
            <person name="Xu W."/>
            <person name="Pan J."/>
            <person name="Luo Z.H."/>
            <person name="Li M."/>
        </authorList>
    </citation>
    <scope>NUCLEOTIDE SEQUENCE [LARGE SCALE GENOMIC DNA]</scope>
    <source>
        <strain evidence="1">SpSt-780</strain>
    </source>
</reference>
<dbReference type="SUPFAM" id="SSF49265">
    <property type="entry name" value="Fibronectin type III"/>
    <property type="match status" value="1"/>
</dbReference>
<protein>
    <recommendedName>
        <fullName evidence="2">T9SS type A sorting domain-containing protein</fullName>
    </recommendedName>
</protein>
<organism evidence="1">
    <name type="scientific">candidate division WOR-3 bacterium</name>
    <dbReference type="NCBI Taxonomy" id="2052148"/>
    <lineage>
        <taxon>Bacteria</taxon>
        <taxon>Bacteria division WOR-3</taxon>
    </lineage>
</organism>
<evidence type="ECO:0000313" key="1">
    <source>
        <dbReference type="EMBL" id="HGW92179.1"/>
    </source>
</evidence>
<dbReference type="EMBL" id="DTHG01000083">
    <property type="protein sequence ID" value="HGW92179.1"/>
    <property type="molecule type" value="Genomic_DNA"/>
</dbReference>
<evidence type="ECO:0008006" key="2">
    <source>
        <dbReference type="Google" id="ProtNLM"/>
    </source>
</evidence>
<dbReference type="AlphaFoldDB" id="A0A7C4U8J2"/>
<gene>
    <name evidence="1" type="ORF">ENV67_06545</name>
</gene>
<name>A0A7C4U8J2_UNCW3</name>
<accession>A0A7C4U8J2</accession>
<proteinExistence type="predicted"/>
<sequence>MRRYLLLTILIVLILFGRSKIVSNTNPNPAKACTPAFKAHTTGTVWTVESNYGVFGDPNADQTGNPSYDWPGGLGYYYLWEGRLWIGAKVGENVYVSHADYGNYEFSPSEDPTENCGWLTISYPKSQQDIISAYTDYEGYYNNPYKLGLKVIQKAFQWSMSPYNQFIGYEIYVIYNKSKFNITGVTAPTILKNVFVSLCFDADNCDYDETNPHIDDMVAFDGDTRGEWDHPNWYLPSPTDHYTILADTTIEEPDGVPDQYQIWGDDPDETVLTPGTKYYIPRNMSYIYDDDDPTTPENDKTEGGGCPGYIFARLIYAPPAKFDWYDVYGPGSRVPTVYSHQWWNWNNDPGTDENKYAYMSATHDMSLGYYFMPIPYDVGAATFDYRFLLTSGPHQIEDGDTLKLVYVAGVGFGLNGGYDSKFGNGYVLGARQVADAGLKAYYMGSKHSDPAHPSAPDEDIHWQIPLPPEVPELTYYIDEGKVELRWDNKAETTPDPIDGAYDFVKYRVYRATWKPMNWELLAEFDKSALQHSFVDTTLIPGIPYYYAVTASDSGRPAQNIPPLETGKSNYKKDAKGAPVPLILLPPSSSTLDNVKVVPNPYYGSASWEPQYEDKIAFTNLPPNARVIIYTISGDKLYTIENRSATGTVFWNMVSDADIKVASGLYIYKVEQYDSQGNIVDYKVDKFIILR</sequence>
<dbReference type="InterPro" id="IPR013783">
    <property type="entry name" value="Ig-like_fold"/>
</dbReference>